<dbReference type="EMBL" id="BMLF01000001">
    <property type="protein sequence ID" value="GGL90337.1"/>
    <property type="molecule type" value="Genomic_DNA"/>
</dbReference>
<dbReference type="PANTHER" id="PTHR36505:SF1">
    <property type="entry name" value="BLR1072 PROTEIN"/>
    <property type="match status" value="1"/>
</dbReference>
<keyword evidence="5" id="KW-1185">Reference proteome</keyword>
<keyword evidence="2" id="KW-0732">Signal</keyword>
<proteinExistence type="predicted"/>
<protein>
    <recommendedName>
        <fullName evidence="3">PRC-barrel domain-containing protein</fullName>
    </recommendedName>
</protein>
<evidence type="ECO:0000313" key="5">
    <source>
        <dbReference type="Proteomes" id="UP000649829"/>
    </source>
</evidence>
<feature type="region of interest" description="Disordered" evidence="1">
    <location>
        <begin position="166"/>
        <end position="323"/>
    </location>
</feature>
<feature type="compositionally biased region" description="Low complexity" evidence="1">
    <location>
        <begin position="263"/>
        <end position="273"/>
    </location>
</feature>
<reference evidence="4" key="1">
    <citation type="journal article" date="2014" name="Int. J. Syst. Evol. Microbiol.">
        <title>Complete genome sequence of Corynebacterium casei LMG S-19264T (=DSM 44701T), isolated from a smear-ripened cheese.</title>
        <authorList>
            <consortium name="US DOE Joint Genome Institute (JGI-PGF)"/>
            <person name="Walter F."/>
            <person name="Albersmeier A."/>
            <person name="Kalinowski J."/>
            <person name="Ruckert C."/>
        </authorList>
    </citation>
    <scope>NUCLEOTIDE SEQUENCE</scope>
    <source>
        <strain evidence="4">CGMCC 1.6293</strain>
    </source>
</reference>
<feature type="compositionally biased region" description="Acidic residues" evidence="1">
    <location>
        <begin position="182"/>
        <end position="207"/>
    </location>
</feature>
<evidence type="ECO:0000256" key="1">
    <source>
        <dbReference type="SAM" id="MobiDB-lite"/>
    </source>
</evidence>
<organism evidence="4 5">
    <name type="scientific">Pseudooceanicola nanhaiensis</name>
    <dbReference type="NCBI Taxonomy" id="375761"/>
    <lineage>
        <taxon>Bacteria</taxon>
        <taxon>Pseudomonadati</taxon>
        <taxon>Pseudomonadota</taxon>
        <taxon>Alphaproteobacteria</taxon>
        <taxon>Rhodobacterales</taxon>
        <taxon>Paracoccaceae</taxon>
        <taxon>Pseudooceanicola</taxon>
    </lineage>
</organism>
<dbReference type="PANTHER" id="PTHR36505">
    <property type="entry name" value="BLR1072 PROTEIN"/>
    <property type="match status" value="1"/>
</dbReference>
<name>A0A917SP85_9RHOB</name>
<comment type="caution">
    <text evidence="4">The sequence shown here is derived from an EMBL/GenBank/DDBJ whole genome shotgun (WGS) entry which is preliminary data.</text>
</comment>
<feature type="domain" description="PRC-barrel" evidence="3">
    <location>
        <begin position="348"/>
        <end position="422"/>
    </location>
</feature>
<feature type="signal peptide" evidence="2">
    <location>
        <begin position="1"/>
        <end position="20"/>
    </location>
</feature>
<dbReference type="Proteomes" id="UP000649829">
    <property type="component" value="Unassembled WGS sequence"/>
</dbReference>
<feature type="compositionally biased region" description="Polar residues" evidence="1">
    <location>
        <begin position="20"/>
        <end position="37"/>
    </location>
</feature>
<dbReference type="InterPro" id="IPR027275">
    <property type="entry name" value="PRC-brl_dom"/>
</dbReference>
<feature type="compositionally biased region" description="Acidic residues" evidence="1">
    <location>
        <begin position="234"/>
        <end position="262"/>
    </location>
</feature>
<dbReference type="InterPro" id="IPR011033">
    <property type="entry name" value="PRC_barrel-like_sf"/>
</dbReference>
<feature type="compositionally biased region" description="Acidic residues" evidence="1">
    <location>
        <begin position="274"/>
        <end position="293"/>
    </location>
</feature>
<accession>A0A917SP85</accession>
<dbReference type="RefSeq" id="WP_051630311.1">
    <property type="nucleotide sequence ID" value="NZ_BMLF01000001.1"/>
</dbReference>
<sequence>MKHLLLTTALVTATAAGVHAQSTDTNTNTAASGTMSSEMFRAESTPDELRASDFLGMRVYASAEGASEDVYEGAQEGWEDIGEINDVILNRDGEVQAVLVDIGGFLGIGERQVAVDMDALEFVSDSSTAENDGDFFLVLTADRATLEGAPAYGAAADGAMTDQHVAAEAEAETEEATQAAEAEAEEAGEEMEQTAENVEAEAEEAGAEMEQTAENVEAEAEEAGAEMEQTAENVEAEAEEAGEEIEQSAENAAEETEQEVELAADATADAAAEAGEEVEQAADEAGEEIEEVGNEVALTDSTAPEADAEATASADANAEMDTTAGTSAFGADFAREGYSDAGMEYLTTENLTGARVYDTNDKWVGEISELVIDDEGKITDAIVDVGGFLGIGEKPVALQLSDLKILRQDEGDEVMVYTAMAEDELKSMPEFEKE</sequence>
<evidence type="ECO:0000259" key="3">
    <source>
        <dbReference type="Pfam" id="PF05239"/>
    </source>
</evidence>
<dbReference type="Gene3D" id="2.30.30.240">
    <property type="entry name" value="PRC-barrel domain"/>
    <property type="match status" value="2"/>
</dbReference>
<evidence type="ECO:0000256" key="2">
    <source>
        <dbReference type="SAM" id="SignalP"/>
    </source>
</evidence>
<feature type="region of interest" description="Disordered" evidence="1">
    <location>
        <begin position="19"/>
        <end position="39"/>
    </location>
</feature>
<reference evidence="4" key="2">
    <citation type="submission" date="2020-09" db="EMBL/GenBank/DDBJ databases">
        <authorList>
            <person name="Sun Q."/>
            <person name="Zhou Y."/>
        </authorList>
    </citation>
    <scope>NUCLEOTIDE SEQUENCE</scope>
    <source>
        <strain evidence="4">CGMCC 1.6293</strain>
    </source>
</reference>
<feature type="domain" description="PRC-barrel" evidence="3">
    <location>
        <begin position="46"/>
        <end position="122"/>
    </location>
</feature>
<feature type="chain" id="PRO_5036675600" description="PRC-barrel domain-containing protein" evidence="2">
    <location>
        <begin position="21"/>
        <end position="434"/>
    </location>
</feature>
<dbReference type="SUPFAM" id="SSF50346">
    <property type="entry name" value="PRC-barrel domain"/>
    <property type="match status" value="2"/>
</dbReference>
<feature type="compositionally biased region" description="Low complexity" evidence="1">
    <location>
        <begin position="294"/>
        <end position="319"/>
    </location>
</feature>
<dbReference type="AlphaFoldDB" id="A0A917SP85"/>
<gene>
    <name evidence="4" type="ORF">GCM10011534_10580</name>
</gene>
<evidence type="ECO:0000313" key="4">
    <source>
        <dbReference type="EMBL" id="GGL90337.1"/>
    </source>
</evidence>
<feature type="compositionally biased region" description="Acidic residues" evidence="1">
    <location>
        <begin position="216"/>
        <end position="225"/>
    </location>
</feature>
<dbReference type="Pfam" id="PF05239">
    <property type="entry name" value="PRC"/>
    <property type="match status" value="2"/>
</dbReference>